<comment type="similarity">
    <text evidence="1">Belongs to the ABC transporter superfamily.</text>
</comment>
<dbReference type="InterPro" id="IPR050166">
    <property type="entry name" value="ABC_transporter_ATP-bind"/>
</dbReference>
<dbReference type="GO" id="GO:0005524">
    <property type="term" value="F:ATP binding"/>
    <property type="evidence" value="ECO:0007669"/>
    <property type="project" value="UniProtKB-KW"/>
</dbReference>
<dbReference type="InterPro" id="IPR003593">
    <property type="entry name" value="AAA+_ATPase"/>
</dbReference>
<proteinExistence type="inferred from homology"/>
<feature type="domain" description="ABC transporter" evidence="5">
    <location>
        <begin position="21"/>
        <end position="259"/>
    </location>
</feature>
<evidence type="ECO:0000313" key="7">
    <source>
        <dbReference type="Proteomes" id="UP001191082"/>
    </source>
</evidence>
<dbReference type="Proteomes" id="UP001191082">
    <property type="component" value="Unassembled WGS sequence"/>
</dbReference>
<sequence length="276" mass="30859">MTSHDSVAQTPVTRALPDPMIRLTDVEQRYKTRDHDVLALTDVTLDIGKGEFLVLLGPSGCGKTTLLRIIAGLLQSTGGEVKIDGTPLWTKNTRNDTAMQELGVVFQEANLFPWMTIEQNIALPLKLRGVGKAERLARARELCATVGISGFEKRWPRQLSGGMRQRAAIARALSTRPKILLMDEPFGALDAMTRDAMNLELQRIWMETGCTVVLVTHSIREAVFLADRVLLLSPRPGRMDTLTEIEIDRPRTTYVQSSPEFQNYELALRQRLDSFA</sequence>
<reference evidence="6 7" key="1">
    <citation type="submission" date="2019-05" db="EMBL/GenBank/DDBJ databases">
        <title>Marivita sp. nov. isolated from sea sediment.</title>
        <authorList>
            <person name="Kim W."/>
        </authorList>
    </citation>
    <scope>NUCLEOTIDE SEQUENCE [LARGE SCALE GENOMIC DNA]</scope>
    <source>
        <strain evidence="6 7">CAU 1492</strain>
    </source>
</reference>
<dbReference type="EMBL" id="VCPC01000001">
    <property type="protein sequence ID" value="TMV15519.1"/>
    <property type="molecule type" value="Genomic_DNA"/>
</dbReference>
<keyword evidence="2" id="KW-0813">Transport</keyword>
<evidence type="ECO:0000259" key="5">
    <source>
        <dbReference type="PROSITE" id="PS50893"/>
    </source>
</evidence>
<dbReference type="PROSITE" id="PS50893">
    <property type="entry name" value="ABC_TRANSPORTER_2"/>
    <property type="match status" value="1"/>
</dbReference>
<protein>
    <submittedName>
        <fullName evidence="6">ABC transporter ATP-binding protein</fullName>
    </submittedName>
</protein>
<gene>
    <name evidence="6" type="ORF">FGK64_06085</name>
</gene>
<evidence type="ECO:0000256" key="4">
    <source>
        <dbReference type="ARBA" id="ARBA00022840"/>
    </source>
</evidence>
<dbReference type="SMART" id="SM00382">
    <property type="entry name" value="AAA"/>
    <property type="match status" value="1"/>
</dbReference>
<organism evidence="6 7">
    <name type="scientific">Arenibacterium halophilum</name>
    <dbReference type="NCBI Taxonomy" id="2583821"/>
    <lineage>
        <taxon>Bacteria</taxon>
        <taxon>Pseudomonadati</taxon>
        <taxon>Pseudomonadota</taxon>
        <taxon>Alphaproteobacteria</taxon>
        <taxon>Rhodobacterales</taxon>
        <taxon>Paracoccaceae</taxon>
        <taxon>Arenibacterium</taxon>
    </lineage>
</organism>
<evidence type="ECO:0000313" key="6">
    <source>
        <dbReference type="EMBL" id="TMV15519.1"/>
    </source>
</evidence>
<dbReference type="Gene3D" id="3.40.50.300">
    <property type="entry name" value="P-loop containing nucleotide triphosphate hydrolases"/>
    <property type="match status" value="1"/>
</dbReference>
<dbReference type="SUPFAM" id="SSF52540">
    <property type="entry name" value="P-loop containing nucleoside triphosphate hydrolases"/>
    <property type="match status" value="1"/>
</dbReference>
<keyword evidence="4 6" id="KW-0067">ATP-binding</keyword>
<dbReference type="PANTHER" id="PTHR42788">
    <property type="entry name" value="TAURINE IMPORT ATP-BINDING PROTEIN-RELATED"/>
    <property type="match status" value="1"/>
</dbReference>
<keyword evidence="7" id="KW-1185">Reference proteome</keyword>
<dbReference type="RefSeq" id="WP_138862864.1">
    <property type="nucleotide sequence ID" value="NZ_VCPC01000001.1"/>
</dbReference>
<evidence type="ECO:0000256" key="1">
    <source>
        <dbReference type="ARBA" id="ARBA00005417"/>
    </source>
</evidence>
<dbReference type="Pfam" id="PF00005">
    <property type="entry name" value="ABC_tran"/>
    <property type="match status" value="1"/>
</dbReference>
<accession>A0ABY2XER1</accession>
<dbReference type="InterPro" id="IPR003439">
    <property type="entry name" value="ABC_transporter-like_ATP-bd"/>
</dbReference>
<dbReference type="PANTHER" id="PTHR42788:SF13">
    <property type="entry name" value="ALIPHATIC SULFONATES IMPORT ATP-BINDING PROTEIN SSUB"/>
    <property type="match status" value="1"/>
</dbReference>
<dbReference type="CDD" id="cd03293">
    <property type="entry name" value="ABC_NrtD_SsuB_transporters"/>
    <property type="match status" value="1"/>
</dbReference>
<name>A0ABY2XER1_9RHOB</name>
<dbReference type="InterPro" id="IPR017871">
    <property type="entry name" value="ABC_transporter-like_CS"/>
</dbReference>
<evidence type="ECO:0000256" key="3">
    <source>
        <dbReference type="ARBA" id="ARBA00022741"/>
    </source>
</evidence>
<dbReference type="PROSITE" id="PS00211">
    <property type="entry name" value="ABC_TRANSPORTER_1"/>
    <property type="match status" value="1"/>
</dbReference>
<comment type="caution">
    <text evidence="6">The sequence shown here is derived from an EMBL/GenBank/DDBJ whole genome shotgun (WGS) entry which is preliminary data.</text>
</comment>
<keyword evidence="3" id="KW-0547">Nucleotide-binding</keyword>
<evidence type="ECO:0000256" key="2">
    <source>
        <dbReference type="ARBA" id="ARBA00022448"/>
    </source>
</evidence>
<dbReference type="InterPro" id="IPR027417">
    <property type="entry name" value="P-loop_NTPase"/>
</dbReference>